<gene>
    <name evidence="2" type="ORF">D8Y23_00530</name>
</gene>
<dbReference type="Gene3D" id="3.40.190.10">
    <property type="entry name" value="Periplasmic binding protein-like II"/>
    <property type="match status" value="1"/>
</dbReference>
<dbReference type="PROSITE" id="PS51257">
    <property type="entry name" value="PROKAR_LIPOPROTEIN"/>
    <property type="match status" value="1"/>
</dbReference>
<feature type="signal peptide" evidence="1">
    <location>
        <begin position="1"/>
        <end position="23"/>
    </location>
</feature>
<dbReference type="SUPFAM" id="SSF53850">
    <property type="entry name" value="Periplasmic binding protein-like II"/>
    <property type="match status" value="1"/>
</dbReference>
<dbReference type="RefSeq" id="WP_128216223.1">
    <property type="nucleotide sequence ID" value="NZ_RBZY01000001.1"/>
</dbReference>
<name>A0A3S3P8K9_9MICO</name>
<organism evidence="2 3">
    <name type="scientific">Microbacterium enclense</name>
    <dbReference type="NCBI Taxonomy" id="993073"/>
    <lineage>
        <taxon>Bacteria</taxon>
        <taxon>Bacillati</taxon>
        <taxon>Actinomycetota</taxon>
        <taxon>Actinomycetes</taxon>
        <taxon>Micrococcales</taxon>
        <taxon>Microbacteriaceae</taxon>
        <taxon>Microbacterium</taxon>
    </lineage>
</organism>
<dbReference type="Pfam" id="PF01547">
    <property type="entry name" value="SBP_bac_1"/>
    <property type="match status" value="1"/>
</dbReference>
<evidence type="ECO:0000313" key="2">
    <source>
        <dbReference type="EMBL" id="RWR23423.1"/>
    </source>
</evidence>
<dbReference type="OrthoDB" id="2644341at2"/>
<sequence>MSHSLRRRAAGTALAVITVSALALTGCAGSGGDTDTDGSVTITVGGKPAATDEAGLKVFESKVEKFQEANPDITIEGSETTYDPTTFAAQVAGGTLPTVIGVPVTDIQSLISRGQVKDLSSFYESDDALKQLNPSVVANVQSPDGAYYGVPVSAFTLALIANRSVLTQAGIDPDTVSLETWDDVAEVAKTVTDKTDAAGLAQLSTKNLGGWTLTAISAAMGGLVEETEDVTTVATVDNPATADALEYLSDLRWNDDALGSNFLLDFDTAGAAIGSGQYGLMVGASEWYNQIVRKFGMTPTDFGLYPLPQASGGLGSLGGGTVAIVRADATDAEAAAAVKWTEFFYLNKFVDLDFAAEEAAASAADGAPVPRVGLPVVDEQRYADYLEAIDASINVPLDNLEVYYSATRSPDFTVVTEPAVEAQQVYALLDTVLQAVLTDENADIPTLLANAQKQAETIVNDAQAQ</sequence>
<dbReference type="InterPro" id="IPR050490">
    <property type="entry name" value="Bact_solute-bd_prot1"/>
</dbReference>
<dbReference type="PANTHER" id="PTHR43649:SF16">
    <property type="entry name" value="SUGAR-BINDING LIPOPROTEIN"/>
    <property type="match status" value="1"/>
</dbReference>
<dbReference type="Proteomes" id="UP000285970">
    <property type="component" value="Unassembled WGS sequence"/>
</dbReference>
<protein>
    <submittedName>
        <fullName evidence="2">Extracellular solute-binding protein</fullName>
    </submittedName>
</protein>
<comment type="caution">
    <text evidence="2">The sequence shown here is derived from an EMBL/GenBank/DDBJ whole genome shotgun (WGS) entry which is preliminary data.</text>
</comment>
<dbReference type="EMBL" id="RBZY01000001">
    <property type="protein sequence ID" value="RWR23423.1"/>
    <property type="molecule type" value="Genomic_DNA"/>
</dbReference>
<feature type="chain" id="PRO_5039457322" evidence="1">
    <location>
        <begin position="24"/>
        <end position="465"/>
    </location>
</feature>
<accession>A0A3S3P8K9</accession>
<keyword evidence="1" id="KW-0732">Signal</keyword>
<evidence type="ECO:0000313" key="3">
    <source>
        <dbReference type="Proteomes" id="UP000285970"/>
    </source>
</evidence>
<dbReference type="PANTHER" id="PTHR43649">
    <property type="entry name" value="ARABINOSE-BINDING PROTEIN-RELATED"/>
    <property type="match status" value="1"/>
</dbReference>
<proteinExistence type="predicted"/>
<dbReference type="InterPro" id="IPR006059">
    <property type="entry name" value="SBP"/>
</dbReference>
<reference evidence="2 3" key="1">
    <citation type="journal article" date="2018" name="Front. Microbiol.">
        <title>Novel Insights Into Bacterial Dimethylsulfoniopropionate Catabolism in the East China Sea.</title>
        <authorList>
            <person name="Liu J."/>
            <person name="Liu J."/>
            <person name="Zhang S.H."/>
            <person name="Liang J."/>
            <person name="Lin H."/>
            <person name="Song D."/>
            <person name="Yang G.P."/>
            <person name="Todd J.D."/>
            <person name="Zhang X.H."/>
        </authorList>
    </citation>
    <scope>NUCLEOTIDE SEQUENCE [LARGE SCALE GENOMIC DNA]</scope>
    <source>
        <strain evidence="2 3">ZYFD042</strain>
    </source>
</reference>
<dbReference type="AlphaFoldDB" id="A0A3S3P8K9"/>
<evidence type="ECO:0000256" key="1">
    <source>
        <dbReference type="SAM" id="SignalP"/>
    </source>
</evidence>